<comment type="caution">
    <text evidence="2">The sequence shown here is derived from an EMBL/GenBank/DDBJ whole genome shotgun (WGS) entry which is preliminary data.</text>
</comment>
<dbReference type="SUPFAM" id="SSF49879">
    <property type="entry name" value="SMAD/FHA domain"/>
    <property type="match status" value="1"/>
</dbReference>
<dbReference type="SMART" id="SM00240">
    <property type="entry name" value="FHA"/>
    <property type="match status" value="1"/>
</dbReference>
<proteinExistence type="predicted"/>
<organism evidence="2 3">
    <name type="scientific">Polarella glacialis</name>
    <name type="common">Dinoflagellate</name>
    <dbReference type="NCBI Taxonomy" id="89957"/>
    <lineage>
        <taxon>Eukaryota</taxon>
        <taxon>Sar</taxon>
        <taxon>Alveolata</taxon>
        <taxon>Dinophyceae</taxon>
        <taxon>Suessiales</taxon>
        <taxon>Suessiaceae</taxon>
        <taxon>Polarella</taxon>
    </lineage>
</organism>
<evidence type="ECO:0000259" key="1">
    <source>
        <dbReference type="PROSITE" id="PS50006"/>
    </source>
</evidence>
<dbReference type="Gene3D" id="2.60.200.20">
    <property type="match status" value="1"/>
</dbReference>
<name>A0A813IU75_POLGL</name>
<dbReference type="InterPro" id="IPR008984">
    <property type="entry name" value="SMAD_FHA_dom_sf"/>
</dbReference>
<dbReference type="Proteomes" id="UP000626109">
    <property type="component" value="Unassembled WGS sequence"/>
</dbReference>
<gene>
    <name evidence="2" type="ORF">PGLA2088_LOCUS12212</name>
</gene>
<feature type="domain" description="FHA" evidence="1">
    <location>
        <begin position="51"/>
        <end position="101"/>
    </location>
</feature>
<dbReference type="AlphaFoldDB" id="A0A813IU75"/>
<dbReference type="PROSITE" id="PS50006">
    <property type="entry name" value="FHA_DOMAIN"/>
    <property type="match status" value="1"/>
</dbReference>
<dbReference type="PANTHER" id="PTHR23308">
    <property type="entry name" value="NUCLEAR INHIBITOR OF PROTEIN PHOSPHATASE-1"/>
    <property type="match status" value="1"/>
</dbReference>
<accession>A0A813IU75</accession>
<reference evidence="2" key="1">
    <citation type="submission" date="2021-02" db="EMBL/GenBank/DDBJ databases">
        <authorList>
            <person name="Dougan E. K."/>
            <person name="Rhodes N."/>
            <person name="Thang M."/>
            <person name="Chan C."/>
        </authorList>
    </citation>
    <scope>NUCLEOTIDE SEQUENCE</scope>
</reference>
<dbReference type="InterPro" id="IPR050923">
    <property type="entry name" value="Cell_Proc_Reg/RNA_Proc"/>
</dbReference>
<dbReference type="Pfam" id="PF00498">
    <property type="entry name" value="FHA"/>
    <property type="match status" value="1"/>
</dbReference>
<dbReference type="InterPro" id="IPR000253">
    <property type="entry name" value="FHA_dom"/>
</dbReference>
<evidence type="ECO:0000313" key="3">
    <source>
        <dbReference type="Proteomes" id="UP000626109"/>
    </source>
</evidence>
<protein>
    <recommendedName>
        <fullName evidence="1">FHA domain-containing protein</fullName>
    </recommendedName>
</protein>
<sequence>EAERALKRRRSAEDQPEVLPAVPEVLEPCLDVLKDGQWLERHVLGGAKQRWVLGRSAAEADFPMNHGSISRQHAAVTLGGAGMFLTDLNSGHGVTVNGKKLEKNVPTLLKADSRITFGASTRQYVYHEPAKK</sequence>
<dbReference type="EMBL" id="CAJNNW010014334">
    <property type="protein sequence ID" value="CAE8656513.1"/>
    <property type="molecule type" value="Genomic_DNA"/>
</dbReference>
<evidence type="ECO:0000313" key="2">
    <source>
        <dbReference type="EMBL" id="CAE8656513.1"/>
    </source>
</evidence>
<feature type="non-terminal residue" evidence="2">
    <location>
        <position position="1"/>
    </location>
</feature>